<comment type="caution">
    <text evidence="1">The sequence shown here is derived from an EMBL/GenBank/DDBJ whole genome shotgun (WGS) entry which is preliminary data.</text>
</comment>
<sequence>MCFQLLKPFTRLHQFFNIHFAMAPFTKFWGRHQKDTSPKHLLTGLTRPRFRFPPVGAGGADVELFPGLRDALLSAGHDEQLKNSRIPHDTAAYMPTILAGFFIHKSTPSECGQAEA</sequence>
<gene>
    <name evidence="1" type="ORF">SDC9_75860</name>
</gene>
<dbReference type="EMBL" id="VSSQ01005481">
    <property type="protein sequence ID" value="MPM29320.1"/>
    <property type="molecule type" value="Genomic_DNA"/>
</dbReference>
<dbReference type="AlphaFoldDB" id="A0A644YLN5"/>
<protein>
    <submittedName>
        <fullName evidence="1">Uncharacterized protein</fullName>
    </submittedName>
</protein>
<accession>A0A644YLN5</accession>
<organism evidence="1">
    <name type="scientific">bioreactor metagenome</name>
    <dbReference type="NCBI Taxonomy" id="1076179"/>
    <lineage>
        <taxon>unclassified sequences</taxon>
        <taxon>metagenomes</taxon>
        <taxon>ecological metagenomes</taxon>
    </lineage>
</organism>
<reference evidence="1" key="1">
    <citation type="submission" date="2019-08" db="EMBL/GenBank/DDBJ databases">
        <authorList>
            <person name="Kucharzyk K."/>
            <person name="Murdoch R.W."/>
            <person name="Higgins S."/>
            <person name="Loffler F."/>
        </authorList>
    </citation>
    <scope>NUCLEOTIDE SEQUENCE</scope>
</reference>
<evidence type="ECO:0000313" key="1">
    <source>
        <dbReference type="EMBL" id="MPM29320.1"/>
    </source>
</evidence>
<name>A0A644YLN5_9ZZZZ</name>
<proteinExistence type="predicted"/>